<feature type="non-terminal residue" evidence="2">
    <location>
        <position position="249"/>
    </location>
</feature>
<accession>A0A183NK42</accession>
<organism evidence="2 3">
    <name type="scientific">Schistosoma mattheei</name>
    <dbReference type="NCBI Taxonomy" id="31246"/>
    <lineage>
        <taxon>Eukaryota</taxon>
        <taxon>Metazoa</taxon>
        <taxon>Spiralia</taxon>
        <taxon>Lophotrochozoa</taxon>
        <taxon>Platyhelminthes</taxon>
        <taxon>Trematoda</taxon>
        <taxon>Digenea</taxon>
        <taxon>Strigeidida</taxon>
        <taxon>Schistosomatoidea</taxon>
        <taxon>Schistosomatidae</taxon>
        <taxon>Schistosoma</taxon>
    </lineage>
</organism>
<keyword evidence="3" id="KW-1185">Reference proteome</keyword>
<evidence type="ECO:0000313" key="3">
    <source>
        <dbReference type="Proteomes" id="UP000269396"/>
    </source>
</evidence>
<proteinExistence type="predicted"/>
<sequence>MNSWNSLNSIEINHGTIVNRFDRLHNNTIAVIQLLCQLARRLAILDGQLYYLNKNKYNDNVVLLCNNSNNNNNNDNSSLLSYNHVTSLTSGTSSILSNHFLNDFNKNNSNTNRNSNCELSQIIEQQKCLIIQIKEAQLLRAELETCRHRLLESIPGHIKCDLTHNMIDKLGRDFIHDNNNKSTTNTTTNQNISNHNITDCKLTSNTNRELNQQNQTDQNTTTTTNNNNSSNNNNNEKSISNKMNEQEDQ</sequence>
<feature type="region of interest" description="Disordered" evidence="1">
    <location>
        <begin position="211"/>
        <end position="249"/>
    </location>
</feature>
<gene>
    <name evidence="2" type="ORF">SMTD_LOCUS2477</name>
</gene>
<reference evidence="2 3" key="1">
    <citation type="submission" date="2018-11" db="EMBL/GenBank/DDBJ databases">
        <authorList>
            <consortium name="Pathogen Informatics"/>
        </authorList>
    </citation>
    <scope>NUCLEOTIDE SEQUENCE [LARGE SCALE GENOMIC DNA]</scope>
    <source>
        <strain>Denwood</strain>
        <strain evidence="3">Zambia</strain>
    </source>
</reference>
<evidence type="ECO:0000313" key="2">
    <source>
        <dbReference type="EMBL" id="VDO87396.1"/>
    </source>
</evidence>
<dbReference type="AlphaFoldDB" id="A0A183NK42"/>
<dbReference type="EMBL" id="UZAL01003484">
    <property type="protein sequence ID" value="VDO87396.1"/>
    <property type="molecule type" value="Genomic_DNA"/>
</dbReference>
<evidence type="ECO:0000256" key="1">
    <source>
        <dbReference type="SAM" id="MobiDB-lite"/>
    </source>
</evidence>
<feature type="compositionally biased region" description="Low complexity" evidence="1">
    <location>
        <begin position="211"/>
        <end position="235"/>
    </location>
</feature>
<protein>
    <submittedName>
        <fullName evidence="2">Uncharacterized protein</fullName>
    </submittedName>
</protein>
<name>A0A183NK42_9TREM</name>
<dbReference type="Proteomes" id="UP000269396">
    <property type="component" value="Unassembled WGS sequence"/>
</dbReference>